<sequence length="224" mass="24908">MGTKVDQRWESPMKVELSKTASKLCLTSSSDEDEPYLESAVAKLVKQDGRHFVAQASYEVPGGYASWADQLAALPGMPCLPNQGSIGHPEMCKRPCVYVSAYRTPCPNGAMCSYCHMTHSERRTTLDKRQREFLRRLGEPDLITILLPHFQAKLVTGKVPGAAVEVIRFLERRKGHSFLEAPDSLDAVLGQMSFSWLVSLLPFNKEPEFAQCLSHLQFAYATGA</sequence>
<dbReference type="AlphaFoldDB" id="A0AA36MYA3"/>
<dbReference type="Proteomes" id="UP001178507">
    <property type="component" value="Unassembled WGS sequence"/>
</dbReference>
<comment type="caution">
    <text evidence="1">The sequence shown here is derived from an EMBL/GenBank/DDBJ whole genome shotgun (WGS) entry which is preliminary data.</text>
</comment>
<proteinExistence type="predicted"/>
<reference evidence="1" key="1">
    <citation type="submission" date="2023-08" db="EMBL/GenBank/DDBJ databases">
        <authorList>
            <person name="Chen Y."/>
            <person name="Shah S."/>
            <person name="Dougan E. K."/>
            <person name="Thang M."/>
            <person name="Chan C."/>
        </authorList>
    </citation>
    <scope>NUCLEOTIDE SEQUENCE</scope>
</reference>
<evidence type="ECO:0008006" key="3">
    <source>
        <dbReference type="Google" id="ProtNLM"/>
    </source>
</evidence>
<evidence type="ECO:0000313" key="1">
    <source>
        <dbReference type="EMBL" id="CAJ1385019.1"/>
    </source>
</evidence>
<name>A0AA36MYA3_9DINO</name>
<protein>
    <recommendedName>
        <fullName evidence="3">C3H1-type domain-containing protein</fullName>
    </recommendedName>
</protein>
<dbReference type="EMBL" id="CAUJNA010001180">
    <property type="protein sequence ID" value="CAJ1385019.1"/>
    <property type="molecule type" value="Genomic_DNA"/>
</dbReference>
<keyword evidence="2" id="KW-1185">Reference proteome</keyword>
<accession>A0AA36MYA3</accession>
<gene>
    <name evidence="1" type="ORF">EVOR1521_LOCUS11714</name>
</gene>
<organism evidence="1 2">
    <name type="scientific">Effrenium voratum</name>
    <dbReference type="NCBI Taxonomy" id="2562239"/>
    <lineage>
        <taxon>Eukaryota</taxon>
        <taxon>Sar</taxon>
        <taxon>Alveolata</taxon>
        <taxon>Dinophyceae</taxon>
        <taxon>Suessiales</taxon>
        <taxon>Symbiodiniaceae</taxon>
        <taxon>Effrenium</taxon>
    </lineage>
</organism>
<evidence type="ECO:0000313" key="2">
    <source>
        <dbReference type="Proteomes" id="UP001178507"/>
    </source>
</evidence>